<dbReference type="Proteomes" id="UP000198814">
    <property type="component" value="Unassembled WGS sequence"/>
</dbReference>
<evidence type="ECO:0000256" key="2">
    <source>
        <dbReference type="SAM" id="SignalP"/>
    </source>
</evidence>
<dbReference type="EMBL" id="FODO01000018">
    <property type="protein sequence ID" value="SEO77156.1"/>
    <property type="molecule type" value="Genomic_DNA"/>
</dbReference>
<protein>
    <submittedName>
        <fullName evidence="3">Uncharacterized protein</fullName>
    </submittedName>
</protein>
<accession>A0A1H8SF68</accession>
<evidence type="ECO:0000256" key="1">
    <source>
        <dbReference type="SAM" id="MobiDB-lite"/>
    </source>
</evidence>
<feature type="chain" id="PRO_5011651729" evidence="2">
    <location>
        <begin position="22"/>
        <end position="82"/>
    </location>
</feature>
<gene>
    <name evidence="3" type="ORF">SAMN05216333_11841</name>
</gene>
<keyword evidence="4" id="KW-1185">Reference proteome</keyword>
<dbReference type="RefSeq" id="WP_090320470.1">
    <property type="nucleotide sequence ID" value="NZ_FNOE01000019.1"/>
</dbReference>
<feature type="compositionally biased region" description="Polar residues" evidence="1">
    <location>
        <begin position="29"/>
        <end position="39"/>
    </location>
</feature>
<proteinExistence type="predicted"/>
<evidence type="ECO:0000313" key="3">
    <source>
        <dbReference type="EMBL" id="SEO77156.1"/>
    </source>
</evidence>
<organism evidence="3 4">
    <name type="scientific">Nitrosomonas oligotropha</name>
    <dbReference type="NCBI Taxonomy" id="42354"/>
    <lineage>
        <taxon>Bacteria</taxon>
        <taxon>Pseudomonadati</taxon>
        <taxon>Pseudomonadota</taxon>
        <taxon>Betaproteobacteria</taxon>
        <taxon>Nitrosomonadales</taxon>
        <taxon>Nitrosomonadaceae</taxon>
        <taxon>Nitrosomonas</taxon>
    </lineage>
</organism>
<reference evidence="4" key="1">
    <citation type="submission" date="2016-10" db="EMBL/GenBank/DDBJ databases">
        <authorList>
            <person name="Varghese N."/>
            <person name="Submissions S."/>
        </authorList>
    </citation>
    <scope>NUCLEOTIDE SEQUENCE [LARGE SCALE GENOMIC DNA]</scope>
    <source>
        <strain evidence="4">Nm76</strain>
    </source>
</reference>
<evidence type="ECO:0000313" key="4">
    <source>
        <dbReference type="Proteomes" id="UP000198814"/>
    </source>
</evidence>
<name>A0A1H8SF68_9PROT</name>
<sequence>MRKICILAFATSIAWSGITFAQDHVSWDLSNQSNNQPIQPETKAEGPHSVSIELESPYKLMRDGSQADFWTPDRYRNAKPIP</sequence>
<dbReference type="AlphaFoldDB" id="A0A1H8SF68"/>
<feature type="signal peptide" evidence="2">
    <location>
        <begin position="1"/>
        <end position="21"/>
    </location>
</feature>
<keyword evidence="2" id="KW-0732">Signal</keyword>
<feature type="region of interest" description="Disordered" evidence="1">
    <location>
        <begin position="29"/>
        <end position="50"/>
    </location>
</feature>